<proteinExistence type="inferred from homology"/>
<dbReference type="PANTHER" id="PTHR42825:SF2">
    <property type="entry name" value="BRANCHED-CHAIN-AMINO-ACID AMINOTRANSFERASE 3, CHLOROPLASTIC-RELATED"/>
    <property type="match status" value="1"/>
</dbReference>
<evidence type="ECO:0000256" key="5">
    <source>
        <dbReference type="ARBA" id="ARBA00005072"/>
    </source>
</evidence>
<evidence type="ECO:0000256" key="4">
    <source>
        <dbReference type="ARBA" id="ARBA00004931"/>
    </source>
</evidence>
<dbReference type="FunFam" id="3.30.470.10:FF:000004">
    <property type="entry name" value="Branched-chain-amino-acid aminotransferase"/>
    <property type="match status" value="1"/>
</dbReference>
<evidence type="ECO:0000313" key="21">
    <source>
        <dbReference type="Proteomes" id="UP000306630"/>
    </source>
</evidence>
<dbReference type="SUPFAM" id="SSF56752">
    <property type="entry name" value="D-aminoacid aminotransferase-like PLP-dependent enzymes"/>
    <property type="match status" value="1"/>
</dbReference>
<dbReference type="UniPathway" id="UPA00048">
    <property type="reaction ID" value="UER00073"/>
</dbReference>
<dbReference type="NCBIfam" id="TIGR01123">
    <property type="entry name" value="ilvE_II"/>
    <property type="match status" value="1"/>
</dbReference>
<evidence type="ECO:0000313" key="20">
    <source>
        <dbReference type="Proteomes" id="UP000186351"/>
    </source>
</evidence>
<evidence type="ECO:0000256" key="12">
    <source>
        <dbReference type="ARBA" id="ARBA00022898"/>
    </source>
</evidence>
<accession>A0A1Z2XGH5</accession>
<evidence type="ECO:0000256" key="9">
    <source>
        <dbReference type="ARBA" id="ARBA00022576"/>
    </source>
</evidence>
<dbReference type="Gene3D" id="3.30.470.10">
    <property type="match status" value="1"/>
</dbReference>
<evidence type="ECO:0000256" key="2">
    <source>
        <dbReference type="ARBA" id="ARBA00003109"/>
    </source>
</evidence>
<keyword evidence="11 18" id="KW-0808">Transferase</keyword>
<evidence type="ECO:0000256" key="8">
    <source>
        <dbReference type="ARBA" id="ARBA00018179"/>
    </source>
</evidence>
<keyword evidence="10" id="KW-0028">Amino-acid biosynthesis</keyword>
<keyword evidence="13" id="KW-0100">Branched-chain amino acid biosynthesis</keyword>
<dbReference type="EMBL" id="SRYD01000007">
    <property type="protein sequence ID" value="TGY75865.1"/>
    <property type="molecule type" value="Genomic_DNA"/>
</dbReference>
<evidence type="ECO:0000256" key="11">
    <source>
        <dbReference type="ARBA" id="ARBA00022679"/>
    </source>
</evidence>
<evidence type="ECO:0000256" key="14">
    <source>
        <dbReference type="ARBA" id="ARBA00048212"/>
    </source>
</evidence>
<dbReference type="Proteomes" id="UP000306630">
    <property type="component" value="Unassembled WGS sequence"/>
</dbReference>
<dbReference type="InterPro" id="IPR033939">
    <property type="entry name" value="BCAT_family"/>
</dbReference>
<dbReference type="RefSeq" id="WP_068961656.1">
    <property type="nucleotide sequence ID" value="NZ_CAJTAP010000004.1"/>
</dbReference>
<dbReference type="InterPro" id="IPR043131">
    <property type="entry name" value="BCAT-like_N"/>
</dbReference>
<dbReference type="EMBL" id="CP015402">
    <property type="protein sequence ID" value="ANU64375.1"/>
    <property type="molecule type" value="Genomic_DNA"/>
</dbReference>
<feature type="modified residue" description="N6-(pyridoxal phosphate)lysine" evidence="17">
    <location>
        <position position="184"/>
    </location>
</feature>
<evidence type="ECO:0000256" key="1">
    <source>
        <dbReference type="ARBA" id="ARBA00001933"/>
    </source>
</evidence>
<evidence type="ECO:0000256" key="17">
    <source>
        <dbReference type="PIRSR" id="PIRSR006468-1"/>
    </source>
</evidence>
<evidence type="ECO:0000256" key="6">
    <source>
        <dbReference type="ARBA" id="ARBA00009320"/>
    </source>
</evidence>
<accession>A0A1B1SC68</accession>
<dbReference type="Pfam" id="PF01063">
    <property type="entry name" value="Aminotran_4"/>
    <property type="match status" value="1"/>
</dbReference>
<evidence type="ECO:0000256" key="7">
    <source>
        <dbReference type="ARBA" id="ARBA00013053"/>
    </source>
</evidence>
<dbReference type="NCBIfam" id="NF009897">
    <property type="entry name" value="PRK13357.1"/>
    <property type="match status" value="1"/>
</dbReference>
<dbReference type="PIRSF" id="PIRSF006468">
    <property type="entry name" value="BCAT1"/>
    <property type="match status" value="1"/>
</dbReference>
<evidence type="ECO:0000313" key="18">
    <source>
        <dbReference type="EMBL" id="ANU64375.1"/>
    </source>
</evidence>
<dbReference type="STRING" id="1796646.A4V02_12055"/>
<keyword evidence="12" id="KW-0663">Pyridoxal phosphate</keyword>
<organism evidence="18 20">
    <name type="scientific">Muribaculum intestinale</name>
    <dbReference type="NCBI Taxonomy" id="1796646"/>
    <lineage>
        <taxon>Bacteria</taxon>
        <taxon>Pseudomonadati</taxon>
        <taxon>Bacteroidota</taxon>
        <taxon>Bacteroidia</taxon>
        <taxon>Bacteroidales</taxon>
        <taxon>Muribaculaceae</taxon>
        <taxon>Muribaculum</taxon>
    </lineage>
</organism>
<dbReference type="InterPro" id="IPR001544">
    <property type="entry name" value="Aminotrans_IV"/>
</dbReference>
<dbReference type="FunFam" id="3.20.10.10:FF:000006">
    <property type="entry name" value="Branched-chain amino acid aminotransferase"/>
    <property type="match status" value="1"/>
</dbReference>
<dbReference type="Proteomes" id="UP000186351">
    <property type="component" value="Chromosome"/>
</dbReference>
<dbReference type="AlphaFoldDB" id="A0A1B1SC68"/>
<dbReference type="EC" id="2.6.1.42" evidence="7"/>
<dbReference type="PANTHER" id="PTHR42825">
    <property type="entry name" value="AMINO ACID AMINOTRANSFERASE"/>
    <property type="match status" value="1"/>
</dbReference>
<dbReference type="GO" id="GO:0009098">
    <property type="term" value="P:L-leucine biosynthetic process"/>
    <property type="evidence" value="ECO:0007669"/>
    <property type="project" value="UniProtKB-UniPathway"/>
</dbReference>
<dbReference type="GeneID" id="65537605"/>
<name>A0A1B1SC68_9BACT</name>
<sequence length="340" mass="37654">MDKELDWSHLSFGYIPTDCNVRCCFRDGKWGDIEVSQSETIDLHIAATCLHYGQEIFEGLKAFRGKDGKIRVFRLEENARRIIESAKGIMMEPVPVELFTEMVKKVVKLNERFVPPYGSGASLYIRPLEIGISAQVGVKPAKEYMFIILVTPVGPYFKEGFKPTNICVMREFDRVAPKGTGRWKVGGNYAASLEAGEKAHSLGYSAVLYLDPKEKKYIDECGPANFFAIKDGKYITPASESILPSITNKSLMQLARDMGIEVEARHIPIEELAEIEEAAACGTAAVASPVAEIDDLDTGIKYVVSKDGQPGPVTTALYNRLRAIQLGEEPDVHGWNTIID</sequence>
<dbReference type="UniPathway" id="UPA00049">
    <property type="reaction ID" value="UER00062"/>
</dbReference>
<evidence type="ECO:0000313" key="19">
    <source>
        <dbReference type="EMBL" id="TGY75865.1"/>
    </source>
</evidence>
<dbReference type="GO" id="GO:0009097">
    <property type="term" value="P:isoleucine biosynthetic process"/>
    <property type="evidence" value="ECO:0007669"/>
    <property type="project" value="UniProtKB-UniPathway"/>
</dbReference>
<reference evidence="18" key="2">
    <citation type="submission" date="2017-04" db="EMBL/GenBank/DDBJ databases">
        <title>Complete Genome Sequences of Twelve Strains of a Stable Defined Moderately Diverse Mouse Microbiota 2 (sDMDMm2).</title>
        <authorList>
            <person name="Uchimura Y."/>
            <person name="Wyss M."/>
            <person name="Brugiroux S."/>
            <person name="Limenitakis J.P."/>
            <person name="Stecher B."/>
            <person name="McCoy K.D."/>
            <person name="Macpherson A.J."/>
        </authorList>
    </citation>
    <scope>NUCLEOTIDE SEQUENCE</scope>
    <source>
        <strain evidence="18">YL27</strain>
    </source>
</reference>
<dbReference type="InterPro" id="IPR036038">
    <property type="entry name" value="Aminotransferase-like"/>
</dbReference>
<dbReference type="UniPathway" id="UPA00047">
    <property type="reaction ID" value="UER00058"/>
</dbReference>
<comment type="similarity">
    <text evidence="6">Belongs to the class-IV pyridoxal-phosphate-dependent aminotransferase family.</text>
</comment>
<comment type="cofactor">
    <cofactor evidence="1">
        <name>pyridoxal 5'-phosphate</name>
        <dbReference type="ChEBI" id="CHEBI:597326"/>
    </cofactor>
</comment>
<evidence type="ECO:0000256" key="3">
    <source>
        <dbReference type="ARBA" id="ARBA00004824"/>
    </source>
</evidence>
<keyword evidence="9 18" id="KW-0032">Aminotransferase</keyword>
<reference evidence="19 21" key="3">
    <citation type="submission" date="2019-04" db="EMBL/GenBank/DDBJ databases">
        <title>Microbes associate with the intestines of laboratory mice.</title>
        <authorList>
            <person name="Navarre W."/>
            <person name="Wong E."/>
            <person name="Huang K."/>
            <person name="Tropini C."/>
            <person name="Ng K."/>
            <person name="Yu B."/>
        </authorList>
    </citation>
    <scope>NUCLEOTIDE SEQUENCE [LARGE SCALE GENOMIC DNA]</scope>
    <source>
        <strain evidence="19 21">NM06_A21</strain>
    </source>
</reference>
<comment type="catalytic activity">
    <reaction evidence="16">
        <text>L-leucine + 2-oxoglutarate = 4-methyl-2-oxopentanoate + L-glutamate</text>
        <dbReference type="Rhea" id="RHEA:18321"/>
        <dbReference type="ChEBI" id="CHEBI:16810"/>
        <dbReference type="ChEBI" id="CHEBI:17865"/>
        <dbReference type="ChEBI" id="CHEBI:29985"/>
        <dbReference type="ChEBI" id="CHEBI:57427"/>
        <dbReference type="EC" id="2.6.1.42"/>
    </reaction>
</comment>
<dbReference type="GO" id="GO:0004084">
    <property type="term" value="F:branched-chain-amino-acid transaminase activity"/>
    <property type="evidence" value="ECO:0007669"/>
    <property type="project" value="UniProtKB-EC"/>
</dbReference>
<dbReference type="InterPro" id="IPR005786">
    <property type="entry name" value="B_amino_transII"/>
</dbReference>
<dbReference type="Gene3D" id="3.20.10.10">
    <property type="entry name" value="D-amino Acid Aminotransferase, subunit A, domain 2"/>
    <property type="match status" value="1"/>
</dbReference>
<comment type="pathway">
    <text evidence="4">Amino-acid biosynthesis; L-valine biosynthesis; L-valine from pyruvate: step 4/4.</text>
</comment>
<evidence type="ECO:0000256" key="16">
    <source>
        <dbReference type="ARBA" id="ARBA00049229"/>
    </source>
</evidence>
<dbReference type="InterPro" id="IPR043132">
    <property type="entry name" value="BCAT-like_C"/>
</dbReference>
<evidence type="ECO:0000256" key="10">
    <source>
        <dbReference type="ARBA" id="ARBA00022605"/>
    </source>
</evidence>
<reference evidence="20" key="1">
    <citation type="submission" date="2016-04" db="EMBL/GenBank/DDBJ databases">
        <title>Complete Genome Sequences of Twelve Strains of a Stable Defined Moderately Diverse Mouse Microbiota 2 (sDMDMm2).</title>
        <authorList>
            <person name="Uchimura Y."/>
            <person name="Wyss M."/>
            <person name="Brugiroux S."/>
            <person name="Limenitakis J.P."/>
            <person name="Stecher B."/>
            <person name="McCoy K.D."/>
            <person name="Macpherson A.J."/>
        </authorList>
    </citation>
    <scope>NUCLEOTIDE SEQUENCE [LARGE SCALE GENOMIC DNA]</scope>
    <source>
        <strain evidence="20">YL27</strain>
    </source>
</reference>
<comment type="pathway">
    <text evidence="5">Amino-acid biosynthesis; L-leucine biosynthesis; L-leucine from 3-methyl-2-oxobutanoate: step 4/4.</text>
</comment>
<evidence type="ECO:0000256" key="15">
    <source>
        <dbReference type="ARBA" id="ARBA00048798"/>
    </source>
</evidence>
<evidence type="ECO:0000256" key="13">
    <source>
        <dbReference type="ARBA" id="ARBA00023304"/>
    </source>
</evidence>
<protein>
    <recommendedName>
        <fullName evidence="8">Branched-chain-amino-acid aminotransferase</fullName>
        <ecNumber evidence="7">2.6.1.42</ecNumber>
    </recommendedName>
</protein>
<comment type="catalytic activity">
    <reaction evidence="15">
        <text>L-isoleucine + 2-oxoglutarate = (S)-3-methyl-2-oxopentanoate + L-glutamate</text>
        <dbReference type="Rhea" id="RHEA:24801"/>
        <dbReference type="ChEBI" id="CHEBI:16810"/>
        <dbReference type="ChEBI" id="CHEBI:29985"/>
        <dbReference type="ChEBI" id="CHEBI:35146"/>
        <dbReference type="ChEBI" id="CHEBI:58045"/>
        <dbReference type="EC" id="2.6.1.42"/>
    </reaction>
</comment>
<gene>
    <name evidence="18" type="ORF">A4V02_12055</name>
    <name evidence="19" type="ORF">E5333_02395</name>
</gene>
<comment type="function">
    <text evidence="2">Acts on leucine, isoleucine and valine.</text>
</comment>
<keyword evidence="20" id="KW-1185">Reference proteome</keyword>
<dbReference type="KEGG" id="pary:A4V02_12055"/>
<comment type="pathway">
    <text evidence="3">Amino-acid biosynthesis; L-isoleucine biosynthesis; L-isoleucine from 2-oxobutanoate: step 4/4.</text>
</comment>
<dbReference type="CDD" id="cd01557">
    <property type="entry name" value="BCAT_beta_family"/>
    <property type="match status" value="1"/>
</dbReference>
<comment type="catalytic activity">
    <reaction evidence="14">
        <text>L-valine + 2-oxoglutarate = 3-methyl-2-oxobutanoate + L-glutamate</text>
        <dbReference type="Rhea" id="RHEA:24813"/>
        <dbReference type="ChEBI" id="CHEBI:11851"/>
        <dbReference type="ChEBI" id="CHEBI:16810"/>
        <dbReference type="ChEBI" id="CHEBI:29985"/>
        <dbReference type="ChEBI" id="CHEBI:57762"/>
        <dbReference type="EC" id="2.6.1.42"/>
    </reaction>
</comment>
<dbReference type="GO" id="GO:0009099">
    <property type="term" value="P:L-valine biosynthetic process"/>
    <property type="evidence" value="ECO:0007669"/>
    <property type="project" value="UniProtKB-UniPathway"/>
</dbReference>
<dbReference type="OrthoDB" id="9804984at2"/>